<comment type="function">
    <text evidence="9 11">Required for vesicle-mediated transport. Catalyzes the fusion of transport vesicles within the Golgi cisternae. Is also required for transport from the endoplasmic reticulum to the Golgi stack. Seems to function as a fusion protein required for the delivery of cargo proteins to all compartments of the Golgi stack independent of vesicle origin.</text>
</comment>
<dbReference type="InterPro" id="IPR029067">
    <property type="entry name" value="CDC48_domain_2-like_sf"/>
</dbReference>
<dbReference type="InterPro" id="IPR003593">
    <property type="entry name" value="AAA+_ATPase"/>
</dbReference>
<proteinExistence type="inferred from homology"/>
<dbReference type="AlphaFoldDB" id="A0A1B2J5E0"/>
<dbReference type="InterPro" id="IPR027417">
    <property type="entry name" value="P-loop_NTPase"/>
</dbReference>
<feature type="domain" description="AAA+ ATPase" evidence="12">
    <location>
        <begin position="542"/>
        <end position="678"/>
    </location>
</feature>
<dbReference type="InterPro" id="IPR003959">
    <property type="entry name" value="ATPase_AAA_core"/>
</dbReference>
<evidence type="ECO:0000256" key="11">
    <source>
        <dbReference type="RuleBase" id="RU367045"/>
    </source>
</evidence>
<dbReference type="SUPFAM" id="SSF54585">
    <property type="entry name" value="Cdc48 domain 2-like"/>
    <property type="match status" value="1"/>
</dbReference>
<gene>
    <name evidence="13" type="primary">SEC18</name>
    <name evidence="13" type="ORF">ATY40_BA7500360</name>
</gene>
<dbReference type="CDD" id="cd00009">
    <property type="entry name" value="AAA"/>
    <property type="match status" value="1"/>
</dbReference>
<keyword evidence="5" id="KW-0677">Repeat</keyword>
<dbReference type="GO" id="GO:0006891">
    <property type="term" value="P:intra-Golgi vesicle-mediated transport"/>
    <property type="evidence" value="ECO:0007669"/>
    <property type="project" value="TreeGrafter"/>
</dbReference>
<evidence type="ECO:0000256" key="5">
    <source>
        <dbReference type="ARBA" id="ARBA00022737"/>
    </source>
</evidence>
<dbReference type="InterPro" id="IPR041569">
    <property type="entry name" value="AAA_lid_3"/>
</dbReference>
<keyword evidence="11" id="KW-0931">ER-Golgi transport</keyword>
<dbReference type="Gene3D" id="3.10.330.10">
    <property type="match status" value="1"/>
</dbReference>
<dbReference type="OrthoDB" id="9982946at2759"/>
<protein>
    <recommendedName>
        <fullName evidence="10 11">Vesicular-fusion protein SEC18</fullName>
    </recommendedName>
</protein>
<dbReference type="InterPro" id="IPR009010">
    <property type="entry name" value="Asp_de-COase-like_dom_sf"/>
</dbReference>
<dbReference type="Proteomes" id="UP000094565">
    <property type="component" value="Chromosome 1"/>
</dbReference>
<evidence type="ECO:0000256" key="3">
    <source>
        <dbReference type="ARBA" id="ARBA00022448"/>
    </source>
</evidence>
<evidence type="ECO:0000256" key="9">
    <source>
        <dbReference type="ARBA" id="ARBA00056429"/>
    </source>
</evidence>
<dbReference type="Pfam" id="PF00004">
    <property type="entry name" value="AAA"/>
    <property type="match status" value="2"/>
</dbReference>
<dbReference type="GO" id="GO:0035494">
    <property type="term" value="P:SNARE complex disassembly"/>
    <property type="evidence" value="ECO:0007669"/>
    <property type="project" value="InterPro"/>
</dbReference>
<dbReference type="FunFam" id="3.40.50.300:FF:000166">
    <property type="entry name" value="vesicle-fusing ATPase isoform X1"/>
    <property type="match status" value="1"/>
</dbReference>
<feature type="domain" description="AAA+ ATPase" evidence="12">
    <location>
        <begin position="261"/>
        <end position="408"/>
    </location>
</feature>
<keyword evidence="6 11" id="KW-0547">Nucleotide-binding</keyword>
<dbReference type="PANTHER" id="PTHR23078">
    <property type="entry name" value="VESICULAR-FUSION PROTEIN NSF"/>
    <property type="match status" value="1"/>
</dbReference>
<dbReference type="GO" id="GO:0016887">
    <property type="term" value="F:ATP hydrolysis activity"/>
    <property type="evidence" value="ECO:0007669"/>
    <property type="project" value="InterPro"/>
</dbReference>
<dbReference type="SUPFAM" id="SSF52540">
    <property type="entry name" value="P-loop containing nucleoside triphosphate hydrolases"/>
    <property type="match status" value="2"/>
</dbReference>
<evidence type="ECO:0000256" key="10">
    <source>
        <dbReference type="ARBA" id="ARBA00068637"/>
    </source>
</evidence>
<dbReference type="PANTHER" id="PTHR23078:SF3">
    <property type="entry name" value="VESICLE-FUSING ATPASE"/>
    <property type="match status" value="1"/>
</dbReference>
<dbReference type="Gene3D" id="3.40.50.300">
    <property type="entry name" value="P-loop containing nucleotide triphosphate hydrolases"/>
    <property type="match status" value="2"/>
</dbReference>
<dbReference type="PROSITE" id="PS00674">
    <property type="entry name" value="AAA"/>
    <property type="match status" value="1"/>
</dbReference>
<keyword evidence="11" id="KW-0378">Hydrolase</keyword>
<evidence type="ECO:0000256" key="6">
    <source>
        <dbReference type="ARBA" id="ARBA00022741"/>
    </source>
</evidence>
<name>A0A1B2J5E0_PICPA</name>
<dbReference type="Gene3D" id="1.10.8.60">
    <property type="match status" value="1"/>
</dbReference>
<organism evidence="13 14">
    <name type="scientific">Komagataella pastoris</name>
    <name type="common">Yeast</name>
    <name type="synonym">Pichia pastoris</name>
    <dbReference type="NCBI Taxonomy" id="4922"/>
    <lineage>
        <taxon>Eukaryota</taxon>
        <taxon>Fungi</taxon>
        <taxon>Dikarya</taxon>
        <taxon>Ascomycota</taxon>
        <taxon>Saccharomycotina</taxon>
        <taxon>Pichiomycetes</taxon>
        <taxon>Pichiales</taxon>
        <taxon>Pichiaceae</taxon>
        <taxon>Komagataella</taxon>
    </lineage>
</organism>
<dbReference type="Pfam" id="PF17862">
    <property type="entry name" value="AAA_lid_3"/>
    <property type="match status" value="1"/>
</dbReference>
<evidence type="ECO:0000256" key="4">
    <source>
        <dbReference type="ARBA" id="ARBA00022490"/>
    </source>
</evidence>
<evidence type="ECO:0000256" key="2">
    <source>
        <dbReference type="ARBA" id="ARBA00006914"/>
    </source>
</evidence>
<dbReference type="Gene3D" id="2.40.40.20">
    <property type="match status" value="1"/>
</dbReference>
<accession>A0A1B2J5E0</accession>
<dbReference type="CDD" id="cd19504">
    <property type="entry name" value="RecA-like_NSF-SEC18_r1-like"/>
    <property type="match status" value="1"/>
</dbReference>
<comment type="subcellular location">
    <subcellularLocation>
        <location evidence="1 11">Cytoplasm</location>
    </subcellularLocation>
</comment>
<dbReference type="SMART" id="SM00382">
    <property type="entry name" value="AAA"/>
    <property type="match status" value="2"/>
</dbReference>
<evidence type="ECO:0000256" key="1">
    <source>
        <dbReference type="ARBA" id="ARBA00004496"/>
    </source>
</evidence>
<keyword evidence="7 11" id="KW-0067">ATP-binding</keyword>
<comment type="similarity">
    <text evidence="2 11">Belongs to the AAA ATPase family.</text>
</comment>
<evidence type="ECO:0000313" key="14">
    <source>
        <dbReference type="Proteomes" id="UP000094565"/>
    </source>
</evidence>
<keyword evidence="4 11" id="KW-0963">Cytoplasm</keyword>
<dbReference type="EMBL" id="CP014584">
    <property type="protein sequence ID" value="ANZ73170.1"/>
    <property type="molecule type" value="Genomic_DNA"/>
</dbReference>
<dbReference type="InterPro" id="IPR039812">
    <property type="entry name" value="Vesicle-fus_ATPase"/>
</dbReference>
<evidence type="ECO:0000256" key="8">
    <source>
        <dbReference type="ARBA" id="ARBA00022927"/>
    </source>
</evidence>
<dbReference type="GO" id="GO:0005795">
    <property type="term" value="C:Golgi stack"/>
    <property type="evidence" value="ECO:0007669"/>
    <property type="project" value="TreeGrafter"/>
</dbReference>
<dbReference type="FunFam" id="1.10.8.60:FF:000026">
    <property type="entry name" value="vesicle-fusing ATPase isoform X1"/>
    <property type="match status" value="1"/>
</dbReference>
<dbReference type="FunFam" id="3.40.50.300:FF:000187">
    <property type="entry name" value="Vesicular-fusion ATPase SEC18"/>
    <property type="match status" value="1"/>
</dbReference>
<dbReference type="Pfam" id="PF02933">
    <property type="entry name" value="CDC48_2"/>
    <property type="match status" value="1"/>
</dbReference>
<evidence type="ECO:0000256" key="7">
    <source>
        <dbReference type="ARBA" id="ARBA00022840"/>
    </source>
</evidence>
<evidence type="ECO:0000259" key="12">
    <source>
        <dbReference type="SMART" id="SM00382"/>
    </source>
</evidence>
<dbReference type="InterPro" id="IPR004201">
    <property type="entry name" value="Cdc48_dom2"/>
</dbReference>
<keyword evidence="8 11" id="KW-0653">Protein transport</keyword>
<dbReference type="GO" id="GO:0005524">
    <property type="term" value="F:ATP binding"/>
    <property type="evidence" value="ECO:0007669"/>
    <property type="project" value="UniProtKB-UniRule"/>
</dbReference>
<reference evidence="13 14" key="1">
    <citation type="submission" date="2016-02" db="EMBL/GenBank/DDBJ databases">
        <title>Comparative genomic and transcriptomic foundation for Pichia pastoris.</title>
        <authorList>
            <person name="Love K.R."/>
            <person name="Shah K.A."/>
            <person name="Whittaker C.A."/>
            <person name="Wu J."/>
            <person name="Bartlett M.C."/>
            <person name="Ma D."/>
            <person name="Leeson R.L."/>
            <person name="Priest M."/>
            <person name="Young S.K."/>
            <person name="Love J.C."/>
        </authorList>
    </citation>
    <scope>NUCLEOTIDE SEQUENCE [LARGE SCALE GENOMIC DNA]</scope>
    <source>
        <strain evidence="13 14">ATCC 28485</strain>
    </source>
</reference>
<keyword evidence="14" id="KW-1185">Reference proteome</keyword>
<dbReference type="SUPFAM" id="SSF50692">
    <property type="entry name" value="ADC-like"/>
    <property type="match status" value="1"/>
</dbReference>
<dbReference type="InterPro" id="IPR003960">
    <property type="entry name" value="ATPase_AAA_CS"/>
</dbReference>
<sequence>MEKLGFTKRNAPKVHVLKIVNSPGNEFAIMNTLAVHPNDFPDNHYVICDNRYVLTTKTSNKLEPGTVGAYINQRLWASWSIGQEIPVSSFDMFKSTGQQSYLGSMNLEISFRSKGKATQREFDQEELAEQFVARFESQIFQPTQLMIFEFQGNLFDIGVKSVQIVDLGQISLDSVPTSTSITSKGILIKQTQINFFKGSDGLVNLKASSTRPNADAVIRPDFKFEDMGIGGLDLEFTKIFRRAFASRIFPPGLIDKLGITHVKGLLLYGPPGTGKTLIARRIGSMLNAREPKIVNGPEILSKYVGSSEENIRNLFKDAEIEYKAKGDASSLHIIIFDELDSIFKQRGSRGDGTGVADNVVNQLLSKMDGVDQLNNILVIGMTNRRDLIDEALLRPGRFDVQVEIHLPDEAGRKQILEIKTKKMRENNMLAPDVNLDELAHVSKNFSGAELEGLVKSASSFAINKHIKVGTVGDISGNLANVQVTRKDFFGALDEVKAAFGVHEEDLHTSIAGGILKFSTTIDEILSHGERYIKQVKESKNTKFISLLMHGPSGSGKTALAASIALASKFPFVRLISPEAMVGMSESSKINYIDNTFRDAYKSPLNILVIDNLEGLIDWVPIGPRFSNPVLQALKVYLKRQPPDGHRLLIISTSSSYSVLKQLDILNCFHNELAVPNLKSLEEFKSVMDAAEFMNDEIRRTVVKQLYGVFGTNRLDIGIKRALVNIDTAQFDEDEVNELVELMAPSLVRENQSGSPSHY</sequence>
<dbReference type="GO" id="GO:0043001">
    <property type="term" value="P:Golgi to plasma membrane protein transport"/>
    <property type="evidence" value="ECO:0007669"/>
    <property type="project" value="TreeGrafter"/>
</dbReference>
<evidence type="ECO:0000313" key="13">
    <source>
        <dbReference type="EMBL" id="ANZ73170.1"/>
    </source>
</evidence>
<keyword evidence="3 11" id="KW-0813">Transport</keyword>